<evidence type="ECO:0000256" key="5">
    <source>
        <dbReference type="ARBA" id="ARBA00023027"/>
    </source>
</evidence>
<evidence type="ECO:0000256" key="3">
    <source>
        <dbReference type="ARBA" id="ARBA00022532"/>
    </source>
</evidence>
<gene>
    <name evidence="15" type="primary">LOC111600595</name>
</gene>
<evidence type="ECO:0000256" key="7">
    <source>
        <dbReference type="PIRSR" id="PIRSR000102-1"/>
    </source>
</evidence>
<feature type="binding site" evidence="8">
    <location>
        <position position="191"/>
    </location>
    <ligand>
        <name>substrate</name>
    </ligand>
</feature>
<feature type="binding site" evidence="9">
    <location>
        <begin position="44"/>
        <end position="50"/>
    </location>
    <ligand>
        <name>NAD(+)</name>
        <dbReference type="ChEBI" id="CHEBI:57540"/>
    </ligand>
</feature>
<evidence type="ECO:0000256" key="4">
    <source>
        <dbReference type="ARBA" id="ARBA00023002"/>
    </source>
</evidence>
<evidence type="ECO:0000259" key="13">
    <source>
        <dbReference type="Pfam" id="PF02866"/>
    </source>
</evidence>
<evidence type="ECO:0000256" key="8">
    <source>
        <dbReference type="PIRSR" id="PIRSR000102-2"/>
    </source>
</evidence>
<keyword evidence="5 9" id="KW-0520">NAD</keyword>
<dbReference type="InterPro" id="IPR010097">
    <property type="entry name" value="Malate_DH_type1"/>
</dbReference>
<keyword evidence="3 11" id="KW-0816">Tricarboxylic acid cycle</keyword>
<dbReference type="RefSeq" id="XP_023172556.2">
    <property type="nucleotide sequence ID" value="XM_023316788.2"/>
</dbReference>
<dbReference type="InterPro" id="IPR001557">
    <property type="entry name" value="L-lactate/malate_DH"/>
</dbReference>
<dbReference type="PROSITE" id="PS00068">
    <property type="entry name" value="MDH"/>
    <property type="match status" value="1"/>
</dbReference>
<dbReference type="InterPro" id="IPR001236">
    <property type="entry name" value="Lactate/malate_DH_N"/>
</dbReference>
<evidence type="ECO:0000259" key="12">
    <source>
        <dbReference type="Pfam" id="PF00056"/>
    </source>
</evidence>
<dbReference type="OMA" id="VINRVQF"/>
<dbReference type="Gene3D" id="3.40.50.720">
    <property type="entry name" value="NAD(P)-binding Rossmann-like Domain"/>
    <property type="match status" value="1"/>
</dbReference>
<reference evidence="15" key="1">
    <citation type="submission" date="2025-08" db="UniProtKB">
        <authorList>
            <consortium name="RefSeq"/>
        </authorList>
    </citation>
    <scope>IDENTIFICATION</scope>
    <source>
        <strain evidence="15">15085-1641.00</strain>
        <tissue evidence="15">Whole body</tissue>
    </source>
</reference>
<keyword evidence="4 10" id="KW-0560">Oxidoreductase</keyword>
<organism evidence="14 15">
    <name type="scientific">Drosophila hydei</name>
    <name type="common">Fruit fly</name>
    <dbReference type="NCBI Taxonomy" id="7224"/>
    <lineage>
        <taxon>Eukaryota</taxon>
        <taxon>Metazoa</taxon>
        <taxon>Ecdysozoa</taxon>
        <taxon>Arthropoda</taxon>
        <taxon>Hexapoda</taxon>
        <taxon>Insecta</taxon>
        <taxon>Pterygota</taxon>
        <taxon>Neoptera</taxon>
        <taxon>Endopterygota</taxon>
        <taxon>Diptera</taxon>
        <taxon>Brachycera</taxon>
        <taxon>Muscomorpha</taxon>
        <taxon>Ephydroidea</taxon>
        <taxon>Drosophilidae</taxon>
        <taxon>Drosophila</taxon>
    </lineage>
</organism>
<feature type="binding site" evidence="8">
    <location>
        <position position="125"/>
    </location>
    <ligand>
        <name>substrate</name>
    </ligand>
</feature>
<dbReference type="GO" id="GO:0030060">
    <property type="term" value="F:L-malate dehydrogenase (NAD+) activity"/>
    <property type="evidence" value="ECO:0007669"/>
    <property type="project" value="UniProtKB-EC"/>
</dbReference>
<dbReference type="SUPFAM" id="SSF56327">
    <property type="entry name" value="LDH C-terminal domain-like"/>
    <property type="match status" value="1"/>
</dbReference>
<dbReference type="PIRSF" id="PIRSF000102">
    <property type="entry name" value="Lac_mal_DH"/>
    <property type="match status" value="1"/>
</dbReference>
<dbReference type="Pfam" id="PF00056">
    <property type="entry name" value="Ldh_1_N"/>
    <property type="match status" value="1"/>
</dbReference>
<dbReference type="FunFam" id="3.90.110.10:FF:000001">
    <property type="entry name" value="Malate dehydrogenase"/>
    <property type="match status" value="1"/>
</dbReference>
<dbReference type="GO" id="GO:0005739">
    <property type="term" value="C:mitochondrion"/>
    <property type="evidence" value="ECO:0007669"/>
    <property type="project" value="TreeGrafter"/>
</dbReference>
<feature type="binding site" evidence="9">
    <location>
        <position position="132"/>
    </location>
    <ligand>
        <name>NAD(+)</name>
        <dbReference type="ChEBI" id="CHEBI:57540"/>
    </ligand>
</feature>
<dbReference type="InterPro" id="IPR015955">
    <property type="entry name" value="Lactate_DH/Glyco_Ohase_4_C"/>
</dbReference>
<evidence type="ECO:0000256" key="6">
    <source>
        <dbReference type="ARBA" id="ARBA00048313"/>
    </source>
</evidence>
<dbReference type="InterPro" id="IPR036291">
    <property type="entry name" value="NAD(P)-bd_dom_sf"/>
</dbReference>
<feature type="binding site" evidence="9">
    <location>
        <begin position="155"/>
        <end position="157"/>
    </location>
    <ligand>
        <name>NAD(+)</name>
        <dbReference type="ChEBI" id="CHEBI:57540"/>
    </ligand>
</feature>
<dbReference type="AlphaFoldDB" id="A0A6J1M6Q6"/>
<feature type="active site" description="Proton acceptor" evidence="7">
    <location>
        <position position="215"/>
    </location>
</feature>
<evidence type="ECO:0000256" key="10">
    <source>
        <dbReference type="RuleBase" id="RU003369"/>
    </source>
</evidence>
<dbReference type="KEGG" id="dhe:111600595"/>
<dbReference type="PANTHER" id="PTHR11540:SF16">
    <property type="entry name" value="MALATE DEHYDROGENASE, MITOCHONDRIAL"/>
    <property type="match status" value="1"/>
</dbReference>
<dbReference type="SUPFAM" id="SSF51735">
    <property type="entry name" value="NAD(P)-binding Rossmann-fold domains"/>
    <property type="match status" value="1"/>
</dbReference>
<keyword evidence="14" id="KW-1185">Reference proteome</keyword>
<feature type="binding site" evidence="8">
    <location>
        <position position="119"/>
    </location>
    <ligand>
        <name>substrate</name>
    </ligand>
</feature>
<dbReference type="Gene3D" id="3.90.110.10">
    <property type="entry name" value="Lactate dehydrogenase/glycoside hydrolase, family 4, C-terminal"/>
    <property type="match status" value="1"/>
</dbReference>
<protein>
    <recommendedName>
        <fullName evidence="11">Malate dehydrogenase</fullName>
        <ecNumber evidence="11">1.1.1.37</ecNumber>
    </recommendedName>
</protein>
<proteinExistence type="inferred from homology"/>
<sequence>MLNCVYAGMRVATKAQMSGIAVQRNCNWYRNGRGERNYKVTVVGAGGGIGQPLSLLLKQNALIDDLTLHDLSPTKGVATDLSHICTRTHVNFFEGVKQEGLIDSLKDANVVVVAAGQPRKMGMTRDDLVTANATIAMAVSCAMSISCPEAMLAFVTNPINMLVPIAAEFLKARGVYDPKRLFGVTTLDVVRAKTFIAEFMSINPSLVDIPVIGGHSGNTILPVFSHCSPKFTGVEDDVNRLTKRIQDAGNEVIAAKAGAGSATLSMAFASAYFVNALLRGLNNEPNVIESAYVSSDVTDLPFFATPVLLGPYGIKENMGLPELNTAEQAALENMLPELGQSIQAAIRLAQFVLKESNVGRAQGEATASASSASAQLA</sequence>
<evidence type="ECO:0000313" key="15">
    <source>
        <dbReference type="RefSeq" id="XP_023172556.2"/>
    </source>
</evidence>
<dbReference type="NCBIfam" id="TIGR01772">
    <property type="entry name" value="MDH_euk_gproteo"/>
    <property type="match status" value="1"/>
</dbReference>
<evidence type="ECO:0000256" key="1">
    <source>
        <dbReference type="ARBA" id="ARBA00008824"/>
    </source>
</evidence>
<dbReference type="OrthoDB" id="755699at2759"/>
<feature type="domain" description="Lactate/malate dehydrogenase C-terminal" evidence="13">
    <location>
        <begin position="185"/>
        <end position="345"/>
    </location>
</feature>
<evidence type="ECO:0000256" key="11">
    <source>
        <dbReference type="RuleBase" id="RU003405"/>
    </source>
</evidence>
<feature type="binding site" evidence="8">
    <location>
        <position position="157"/>
    </location>
    <ligand>
        <name>substrate</name>
    </ligand>
</feature>
<evidence type="ECO:0000313" key="14">
    <source>
        <dbReference type="Proteomes" id="UP000504633"/>
    </source>
</evidence>
<comment type="subunit">
    <text evidence="2">Homodimer.</text>
</comment>
<dbReference type="GeneID" id="111600595"/>
<feature type="binding site" evidence="9">
    <location>
        <position position="266"/>
    </location>
    <ligand>
        <name>NAD(+)</name>
        <dbReference type="ChEBI" id="CHEBI:57540"/>
    </ligand>
</feature>
<feature type="domain" description="Lactate/malate dehydrogenase N-terminal" evidence="12">
    <location>
        <begin position="39"/>
        <end position="183"/>
    </location>
</feature>
<dbReference type="CDD" id="cd01337">
    <property type="entry name" value="MDH_glyoxysomal_mitochondrial"/>
    <property type="match status" value="1"/>
</dbReference>
<dbReference type="GO" id="GO:0006108">
    <property type="term" value="P:malate metabolic process"/>
    <property type="evidence" value="ECO:0007669"/>
    <property type="project" value="InterPro"/>
</dbReference>
<comment type="catalytic activity">
    <reaction evidence="6 11">
        <text>(S)-malate + NAD(+) = oxaloacetate + NADH + H(+)</text>
        <dbReference type="Rhea" id="RHEA:21432"/>
        <dbReference type="ChEBI" id="CHEBI:15378"/>
        <dbReference type="ChEBI" id="CHEBI:15589"/>
        <dbReference type="ChEBI" id="CHEBI:16452"/>
        <dbReference type="ChEBI" id="CHEBI:57540"/>
        <dbReference type="ChEBI" id="CHEBI:57945"/>
        <dbReference type="EC" id="1.1.1.37"/>
    </reaction>
</comment>
<accession>A0A6J1M6Q6</accession>
<dbReference type="PANTHER" id="PTHR11540">
    <property type="entry name" value="MALATE AND LACTATE DEHYDROGENASE"/>
    <property type="match status" value="1"/>
</dbReference>
<dbReference type="FunFam" id="3.40.50.720:FF:000268">
    <property type="entry name" value="Malate dehydrogenase"/>
    <property type="match status" value="1"/>
</dbReference>
<name>A0A6J1M6Q6_DROHY</name>
<evidence type="ECO:0000256" key="9">
    <source>
        <dbReference type="PIRSR" id="PIRSR000102-3"/>
    </source>
</evidence>
<dbReference type="Pfam" id="PF02866">
    <property type="entry name" value="Ldh_1_C"/>
    <property type="match status" value="1"/>
</dbReference>
<dbReference type="Proteomes" id="UP000504633">
    <property type="component" value="Unplaced"/>
</dbReference>
<dbReference type="InterPro" id="IPR022383">
    <property type="entry name" value="Lactate/malate_DH_C"/>
</dbReference>
<feature type="binding site" evidence="9">
    <location>
        <position position="70"/>
    </location>
    <ligand>
        <name>NAD(+)</name>
        <dbReference type="ChEBI" id="CHEBI:57540"/>
    </ligand>
</feature>
<evidence type="ECO:0000256" key="2">
    <source>
        <dbReference type="ARBA" id="ARBA00011738"/>
    </source>
</evidence>
<dbReference type="EC" id="1.1.1.37" evidence="11"/>
<comment type="similarity">
    <text evidence="1">Belongs to the LDH/MDH superfamily. MDH type 1 family.</text>
</comment>
<dbReference type="InterPro" id="IPR001252">
    <property type="entry name" value="Malate_DH_AS"/>
</dbReference>
<dbReference type="GO" id="GO:0006099">
    <property type="term" value="P:tricarboxylic acid cycle"/>
    <property type="evidence" value="ECO:0007669"/>
    <property type="project" value="UniProtKB-KW"/>
</dbReference>